<protein>
    <submittedName>
        <fullName evidence="3">ELF3-like protein 2</fullName>
    </submittedName>
</protein>
<feature type="compositionally biased region" description="Basic and acidic residues" evidence="1">
    <location>
        <begin position="342"/>
        <end position="357"/>
    </location>
</feature>
<sequence>MMKRGKEHDEQIASTGPMFPRLHVKDAAEKGGPRAPPRNKMALYEQLSIPSQKFNPQLLPLSNNPANNLVPPASSSQGSGCDRHALYPIRLPLSAPTHISKKFSVHKSDAANTSASTLQVKARKRARVEEDFAVPVYVHLKTGLGRGQSGTNRSTSNHSVKTLSASNRELRQDSQIPEAQDQHTANSNRLQDEPLVDTEKGIGSRQKNDSLVGEHSGIHSEDNDDHCNLSGERTRDSQLMDVRKRGDDVFEDSMIYSVSGLDVSPDNVVGIIGQNQFWKARRALVNQQRVFAVQVFELHRLIRVQRLIAESPHLLLEEDVSLKVPSQNKFTIKIIQPPIQNPEHREESEKQAHRIEQSAENGVSKKSFSSVLGNHRPHMGDMHSIPVATDNSKMGFWAYHQQSPPKHQWLIPVVSPSEGLVYKPYPGPGYVGPYNGQGPYDGQGTAPFVSSFMGPAYGVPTHFPTYGSPMMGPNFSGSSVEQIRQFHQWSEENPDMNLQHQSSCNEPRRNPAPAPSLENFRESEVQLSTGSCPGERPIEGAGGMLPLFPTAQRVSRRGSELNEVSQQPTRVIKVVPHNRRSATESAARIFRSIQEERRLHE</sequence>
<feature type="compositionally biased region" description="Polar residues" evidence="1">
    <location>
        <begin position="358"/>
        <end position="368"/>
    </location>
</feature>
<dbReference type="GeneID" id="116187137"/>
<feature type="region of interest" description="Disordered" evidence="1">
    <location>
        <begin position="55"/>
        <end position="81"/>
    </location>
</feature>
<feature type="compositionally biased region" description="Basic and acidic residues" evidence="1">
    <location>
        <begin position="197"/>
        <end position="208"/>
    </location>
</feature>
<reference evidence="3" key="2">
    <citation type="submission" date="2025-08" db="UniProtKB">
        <authorList>
            <consortium name="RefSeq"/>
        </authorList>
    </citation>
    <scope>IDENTIFICATION</scope>
    <source>
        <tissue evidence="3">Leaf</tissue>
    </source>
</reference>
<feature type="region of interest" description="Disordered" evidence="1">
    <location>
        <begin position="1"/>
        <end position="22"/>
    </location>
</feature>
<dbReference type="Proteomes" id="UP000515151">
    <property type="component" value="Chromosome 1"/>
</dbReference>
<evidence type="ECO:0000313" key="2">
    <source>
        <dbReference type="Proteomes" id="UP000515151"/>
    </source>
</evidence>
<keyword evidence="2" id="KW-1185">Reference proteome</keyword>
<dbReference type="PANTHER" id="PTHR34281:SF2">
    <property type="entry name" value="PROTEIN EARLY FLOWERING 3"/>
    <property type="match status" value="1"/>
</dbReference>
<dbReference type="AlphaFoldDB" id="A0A6P8BPK5"/>
<evidence type="ECO:0000313" key="3">
    <source>
        <dbReference type="RefSeq" id="XP_031371603.1"/>
    </source>
</evidence>
<feature type="compositionally biased region" description="Basic and acidic residues" evidence="1">
    <location>
        <begin position="216"/>
        <end position="235"/>
    </location>
</feature>
<dbReference type="RefSeq" id="XP_031371603.1">
    <property type="nucleotide sequence ID" value="XM_031515743.1"/>
</dbReference>
<feature type="region of interest" description="Disordered" evidence="1">
    <location>
        <begin position="495"/>
        <end position="516"/>
    </location>
</feature>
<feature type="compositionally biased region" description="Polar residues" evidence="1">
    <location>
        <begin position="149"/>
        <end position="189"/>
    </location>
</feature>
<feature type="compositionally biased region" description="Low complexity" evidence="1">
    <location>
        <begin position="58"/>
        <end position="76"/>
    </location>
</feature>
<name>A0A6P8BPK5_PUNGR</name>
<feature type="region of interest" description="Disordered" evidence="1">
    <location>
        <begin position="337"/>
        <end position="368"/>
    </location>
</feature>
<dbReference type="PANTHER" id="PTHR34281">
    <property type="entry name" value="PROTEIN EARLY FLOWERING 3"/>
    <property type="match status" value="1"/>
</dbReference>
<feature type="region of interest" description="Disordered" evidence="1">
    <location>
        <begin position="143"/>
        <end position="235"/>
    </location>
</feature>
<dbReference type="InterPro" id="IPR039319">
    <property type="entry name" value="ELF3-like"/>
</dbReference>
<dbReference type="OrthoDB" id="1939092at2759"/>
<feature type="compositionally biased region" description="Polar residues" evidence="1">
    <location>
        <begin position="496"/>
        <end position="505"/>
    </location>
</feature>
<organism evidence="2 3">
    <name type="scientific">Punica granatum</name>
    <name type="common">Pomegranate</name>
    <dbReference type="NCBI Taxonomy" id="22663"/>
    <lineage>
        <taxon>Eukaryota</taxon>
        <taxon>Viridiplantae</taxon>
        <taxon>Streptophyta</taxon>
        <taxon>Embryophyta</taxon>
        <taxon>Tracheophyta</taxon>
        <taxon>Spermatophyta</taxon>
        <taxon>Magnoliopsida</taxon>
        <taxon>eudicotyledons</taxon>
        <taxon>Gunneridae</taxon>
        <taxon>Pentapetalae</taxon>
        <taxon>rosids</taxon>
        <taxon>malvids</taxon>
        <taxon>Myrtales</taxon>
        <taxon>Lythraceae</taxon>
        <taxon>Punica</taxon>
    </lineage>
</organism>
<proteinExistence type="predicted"/>
<gene>
    <name evidence="3" type="primary">LOC116187137</name>
</gene>
<feature type="compositionally biased region" description="Basic and acidic residues" evidence="1">
    <location>
        <begin position="1"/>
        <end position="11"/>
    </location>
</feature>
<reference evidence="2" key="1">
    <citation type="journal article" date="2020" name="Plant Biotechnol. J.">
        <title>The pomegranate (Punica granatum L.) draft genome dissects genetic divergence between soft- and hard-seeded cultivars.</title>
        <authorList>
            <person name="Luo X."/>
            <person name="Li H."/>
            <person name="Wu Z."/>
            <person name="Yao W."/>
            <person name="Zhao P."/>
            <person name="Cao D."/>
            <person name="Yu H."/>
            <person name="Li K."/>
            <person name="Poudel K."/>
            <person name="Zhao D."/>
            <person name="Zhang F."/>
            <person name="Xia X."/>
            <person name="Chen L."/>
            <person name="Wang Q."/>
            <person name="Jing D."/>
            <person name="Cao S."/>
        </authorList>
    </citation>
    <scope>NUCLEOTIDE SEQUENCE [LARGE SCALE GENOMIC DNA]</scope>
    <source>
        <strain evidence="2">cv. Tunisia</strain>
    </source>
</reference>
<evidence type="ECO:0000256" key="1">
    <source>
        <dbReference type="SAM" id="MobiDB-lite"/>
    </source>
</evidence>
<accession>A0A6P8BPK5</accession>
<dbReference type="GO" id="GO:2000028">
    <property type="term" value="P:regulation of photoperiodism, flowering"/>
    <property type="evidence" value="ECO:0007669"/>
    <property type="project" value="InterPro"/>
</dbReference>